<dbReference type="InterPro" id="IPR052709">
    <property type="entry name" value="Transposase-MT_Hybrid"/>
</dbReference>
<dbReference type="OrthoDB" id="10017160at2759"/>
<dbReference type="GO" id="GO:0003676">
    <property type="term" value="F:nucleic acid binding"/>
    <property type="evidence" value="ECO:0007669"/>
    <property type="project" value="InterPro"/>
</dbReference>
<dbReference type="Proteomes" id="UP000299102">
    <property type="component" value="Unassembled WGS sequence"/>
</dbReference>
<evidence type="ECO:0000313" key="2">
    <source>
        <dbReference type="Proteomes" id="UP000299102"/>
    </source>
</evidence>
<dbReference type="InterPro" id="IPR036397">
    <property type="entry name" value="RNaseH_sf"/>
</dbReference>
<sequence>MLTDESKEGRPESVVVPQRMDAVRELIMQDLHVTYLEMKASLGIKVFKEIKKNNRQHRTIFHHDNADCHTSAETSRLLEGPEIELTGHPPYNPDLAPNGFYLFPCEE</sequence>
<gene>
    <name evidence="1" type="ORF">EVAR_69807_1</name>
</gene>
<dbReference type="PANTHER" id="PTHR46060:SF1">
    <property type="entry name" value="MARINER MOS1 TRANSPOSASE-LIKE PROTEIN"/>
    <property type="match status" value="1"/>
</dbReference>
<evidence type="ECO:0000313" key="1">
    <source>
        <dbReference type="EMBL" id="GBP82585.1"/>
    </source>
</evidence>
<keyword evidence="2" id="KW-1185">Reference proteome</keyword>
<protein>
    <submittedName>
        <fullName evidence="1">Mariner Mos1 transposase</fullName>
    </submittedName>
</protein>
<dbReference type="PANTHER" id="PTHR46060">
    <property type="entry name" value="MARINER MOS1 TRANSPOSASE-LIKE PROTEIN"/>
    <property type="match status" value="1"/>
</dbReference>
<dbReference type="Gene3D" id="3.30.420.10">
    <property type="entry name" value="Ribonuclease H-like superfamily/Ribonuclease H"/>
    <property type="match status" value="1"/>
</dbReference>
<organism evidence="1 2">
    <name type="scientific">Eumeta variegata</name>
    <name type="common">Bagworm moth</name>
    <name type="synonym">Eumeta japonica</name>
    <dbReference type="NCBI Taxonomy" id="151549"/>
    <lineage>
        <taxon>Eukaryota</taxon>
        <taxon>Metazoa</taxon>
        <taxon>Ecdysozoa</taxon>
        <taxon>Arthropoda</taxon>
        <taxon>Hexapoda</taxon>
        <taxon>Insecta</taxon>
        <taxon>Pterygota</taxon>
        <taxon>Neoptera</taxon>
        <taxon>Endopterygota</taxon>
        <taxon>Lepidoptera</taxon>
        <taxon>Glossata</taxon>
        <taxon>Ditrysia</taxon>
        <taxon>Tineoidea</taxon>
        <taxon>Psychidae</taxon>
        <taxon>Oiketicinae</taxon>
        <taxon>Eumeta</taxon>
    </lineage>
</organism>
<reference evidence="1 2" key="1">
    <citation type="journal article" date="2019" name="Commun. Biol.">
        <title>The bagworm genome reveals a unique fibroin gene that provides high tensile strength.</title>
        <authorList>
            <person name="Kono N."/>
            <person name="Nakamura H."/>
            <person name="Ohtoshi R."/>
            <person name="Tomita M."/>
            <person name="Numata K."/>
            <person name="Arakawa K."/>
        </authorList>
    </citation>
    <scope>NUCLEOTIDE SEQUENCE [LARGE SCALE GENOMIC DNA]</scope>
</reference>
<comment type="caution">
    <text evidence="1">The sequence shown here is derived from an EMBL/GenBank/DDBJ whole genome shotgun (WGS) entry which is preliminary data.</text>
</comment>
<name>A0A4C1Z7K7_EUMVA</name>
<dbReference type="EMBL" id="BGZK01001572">
    <property type="protein sequence ID" value="GBP82585.1"/>
    <property type="molecule type" value="Genomic_DNA"/>
</dbReference>
<proteinExistence type="predicted"/>
<dbReference type="AlphaFoldDB" id="A0A4C1Z7K7"/>
<accession>A0A4C1Z7K7</accession>